<keyword evidence="11" id="KW-1185">Reference proteome</keyword>
<evidence type="ECO:0000313" key="10">
    <source>
        <dbReference type="EMBL" id="KAG5336674.1"/>
    </source>
</evidence>
<evidence type="ECO:0000256" key="7">
    <source>
        <dbReference type="ARBA" id="ARBA00039017"/>
    </source>
</evidence>
<dbReference type="SUPFAM" id="SSF47473">
    <property type="entry name" value="EF-hand"/>
    <property type="match status" value="1"/>
</dbReference>
<dbReference type="InterPro" id="IPR052347">
    <property type="entry name" value="Isochorismatase_Nicotinamidase"/>
</dbReference>
<dbReference type="GO" id="GO:0019363">
    <property type="term" value="P:pyridine nucleotide biosynthetic process"/>
    <property type="evidence" value="ECO:0007669"/>
    <property type="project" value="UniProtKB-KW"/>
</dbReference>
<comment type="caution">
    <text evidence="10">The sequence shown here is derived from an EMBL/GenBank/DDBJ whole genome shotgun (WGS) entry which is preliminary data.</text>
</comment>
<protein>
    <recommendedName>
        <fullName evidence="7">nicotinamidase</fullName>
        <ecNumber evidence="7">3.5.1.19</ecNumber>
    </recommendedName>
    <alternativeName>
        <fullName evidence="8">Nicotinamide deamidase</fullName>
    </alternativeName>
</protein>
<keyword evidence="3" id="KW-0479">Metal-binding</keyword>
<evidence type="ECO:0000256" key="3">
    <source>
        <dbReference type="ARBA" id="ARBA00022723"/>
    </source>
</evidence>
<dbReference type="InterPro" id="IPR018247">
    <property type="entry name" value="EF_Hand_1_Ca_BS"/>
</dbReference>
<keyword evidence="4" id="KW-0378">Hydrolase</keyword>
<dbReference type="SUPFAM" id="SSF52499">
    <property type="entry name" value="Isochorismatase-like hydrolases"/>
    <property type="match status" value="1"/>
</dbReference>
<keyword evidence="5" id="KW-0106">Calcium</keyword>
<sequence length="336" mass="38656">KARHVVHIHMAYSDSNALFAKILLTFDINAKQPFNYEKFQTLCVRIFSEDEVEQNELRVREIFELFDANADGVLSNEELYRCCMWIHTIMNPITVLLVVDVQNDFIDGTLALRKFGQEGLEVVEPINWLLREGHWDEVIYIQDWHPKNHISFFENLAMRELHPTSEVTKETAKPFDTVVFLQPHVTQVLWPRHCVKNTWGAELHKDLLILPSSKRLYKGQDPDKESYSAFEKDAQGFIKLEEILLAVGATLLFVCGLTYDICVKETCLDGLRLGYPVAVIKDCCRSTKPDEIMTESYIENGALVAHSDRILSMVNEHKHSLVMAHHAAKNISKLNF</sequence>
<dbReference type="GO" id="GO:0008936">
    <property type="term" value="F:nicotinamidase activity"/>
    <property type="evidence" value="ECO:0007669"/>
    <property type="project" value="UniProtKB-EC"/>
</dbReference>
<organism evidence="10 11">
    <name type="scientific">Acromyrmex charruanus</name>
    <dbReference type="NCBI Taxonomy" id="2715315"/>
    <lineage>
        <taxon>Eukaryota</taxon>
        <taxon>Metazoa</taxon>
        <taxon>Ecdysozoa</taxon>
        <taxon>Arthropoda</taxon>
        <taxon>Hexapoda</taxon>
        <taxon>Insecta</taxon>
        <taxon>Pterygota</taxon>
        <taxon>Neoptera</taxon>
        <taxon>Endopterygota</taxon>
        <taxon>Hymenoptera</taxon>
        <taxon>Apocrita</taxon>
        <taxon>Aculeata</taxon>
        <taxon>Formicoidea</taxon>
        <taxon>Formicidae</taxon>
        <taxon>Myrmicinae</taxon>
        <taxon>Acromyrmex</taxon>
    </lineage>
</organism>
<dbReference type="EMBL" id="JAANIC010004024">
    <property type="protein sequence ID" value="KAG5336674.1"/>
    <property type="molecule type" value="Genomic_DNA"/>
</dbReference>
<dbReference type="PROSITE" id="PS00018">
    <property type="entry name" value="EF_HAND_1"/>
    <property type="match status" value="1"/>
</dbReference>
<comment type="pathway">
    <text evidence="6">Cofactor biosynthesis; nicotinate biosynthesis; nicotinate from nicotinamide: step 1/1.</text>
</comment>
<evidence type="ECO:0000259" key="9">
    <source>
        <dbReference type="PROSITE" id="PS50222"/>
    </source>
</evidence>
<dbReference type="AlphaFoldDB" id="A0A836K2N0"/>
<dbReference type="PANTHER" id="PTHR11080">
    <property type="entry name" value="PYRAZINAMIDASE/NICOTINAMIDASE"/>
    <property type="match status" value="1"/>
</dbReference>
<comment type="similarity">
    <text evidence="1">Belongs to the isochorismatase family.</text>
</comment>
<feature type="non-terminal residue" evidence="10">
    <location>
        <position position="336"/>
    </location>
</feature>
<evidence type="ECO:0000256" key="1">
    <source>
        <dbReference type="ARBA" id="ARBA00006336"/>
    </source>
</evidence>
<evidence type="ECO:0000256" key="6">
    <source>
        <dbReference type="ARBA" id="ARBA00037900"/>
    </source>
</evidence>
<dbReference type="InterPro" id="IPR000868">
    <property type="entry name" value="Isochorismatase-like_dom"/>
</dbReference>
<dbReference type="PROSITE" id="PS50222">
    <property type="entry name" value="EF_HAND_2"/>
    <property type="match status" value="1"/>
</dbReference>
<dbReference type="PANTHER" id="PTHR11080:SF2">
    <property type="entry name" value="LD05707P"/>
    <property type="match status" value="1"/>
</dbReference>
<reference evidence="10" key="1">
    <citation type="submission" date="2020-03" db="EMBL/GenBank/DDBJ databases">
        <title>Relaxed selection underlies rapid genomic changes in the transitions from sociality to social parasitism in ants.</title>
        <authorList>
            <person name="Bi X."/>
        </authorList>
    </citation>
    <scope>NUCLEOTIDE SEQUENCE</scope>
    <source>
        <strain evidence="10">BGI-DK2014a</strain>
        <tissue evidence="10">Whole body</tissue>
    </source>
</reference>
<dbReference type="InterPro" id="IPR011992">
    <property type="entry name" value="EF-hand-dom_pair"/>
</dbReference>
<accession>A0A836K2N0</accession>
<dbReference type="Pfam" id="PF00857">
    <property type="entry name" value="Isochorismatase"/>
    <property type="match status" value="1"/>
</dbReference>
<evidence type="ECO:0000256" key="2">
    <source>
        <dbReference type="ARBA" id="ARBA00022642"/>
    </source>
</evidence>
<gene>
    <name evidence="10" type="primary">Pnc1_0</name>
    <name evidence="10" type="ORF">G6Z76_0002177</name>
</gene>
<dbReference type="InterPro" id="IPR036380">
    <property type="entry name" value="Isochorismatase-like_sf"/>
</dbReference>
<evidence type="ECO:0000256" key="4">
    <source>
        <dbReference type="ARBA" id="ARBA00022801"/>
    </source>
</evidence>
<evidence type="ECO:0000313" key="11">
    <source>
        <dbReference type="Proteomes" id="UP000669903"/>
    </source>
</evidence>
<dbReference type="EC" id="3.5.1.19" evidence="7"/>
<evidence type="ECO:0000256" key="5">
    <source>
        <dbReference type="ARBA" id="ARBA00022837"/>
    </source>
</evidence>
<dbReference type="Proteomes" id="UP000669903">
    <property type="component" value="Unassembled WGS sequence"/>
</dbReference>
<dbReference type="Gene3D" id="3.40.50.850">
    <property type="entry name" value="Isochorismatase-like"/>
    <property type="match status" value="1"/>
</dbReference>
<keyword evidence="2" id="KW-0662">Pyridine nucleotide biosynthesis</keyword>
<dbReference type="Gene3D" id="1.10.238.10">
    <property type="entry name" value="EF-hand"/>
    <property type="match status" value="1"/>
</dbReference>
<dbReference type="InterPro" id="IPR002048">
    <property type="entry name" value="EF_hand_dom"/>
</dbReference>
<feature type="domain" description="EF-hand" evidence="9">
    <location>
        <begin position="54"/>
        <end position="89"/>
    </location>
</feature>
<proteinExistence type="inferred from homology"/>
<dbReference type="GO" id="GO:0005509">
    <property type="term" value="F:calcium ion binding"/>
    <property type="evidence" value="ECO:0007669"/>
    <property type="project" value="InterPro"/>
</dbReference>
<feature type="non-terminal residue" evidence="10">
    <location>
        <position position="1"/>
    </location>
</feature>
<evidence type="ECO:0000256" key="8">
    <source>
        <dbReference type="ARBA" id="ARBA00043224"/>
    </source>
</evidence>
<name>A0A836K2N0_9HYME</name>